<keyword evidence="3" id="KW-1185">Reference proteome</keyword>
<accession>A0A5B7II11</accession>
<dbReference type="AlphaFoldDB" id="A0A5B7II11"/>
<gene>
    <name evidence="2" type="ORF">E2C01_076086</name>
</gene>
<reference evidence="2 3" key="1">
    <citation type="submission" date="2019-05" db="EMBL/GenBank/DDBJ databases">
        <title>Another draft genome of Portunus trituberculatus and its Hox gene families provides insights of decapod evolution.</title>
        <authorList>
            <person name="Jeong J.-H."/>
            <person name="Song I."/>
            <person name="Kim S."/>
            <person name="Choi T."/>
            <person name="Kim D."/>
            <person name="Ryu S."/>
            <person name="Kim W."/>
        </authorList>
    </citation>
    <scope>NUCLEOTIDE SEQUENCE [LARGE SCALE GENOMIC DNA]</scope>
    <source>
        <tissue evidence="2">Muscle</tissue>
    </source>
</reference>
<dbReference type="EMBL" id="VSRR010057035">
    <property type="protein sequence ID" value="MPC81469.1"/>
    <property type="molecule type" value="Genomic_DNA"/>
</dbReference>
<evidence type="ECO:0000313" key="3">
    <source>
        <dbReference type="Proteomes" id="UP000324222"/>
    </source>
</evidence>
<feature type="compositionally biased region" description="Low complexity" evidence="1">
    <location>
        <begin position="69"/>
        <end position="82"/>
    </location>
</feature>
<sequence>MAAPVDSGKGELSGYFGLVESLLPGAHTLAFTQTTVQGSYVRVQLHVILLFEYCRDAGRGRYKVEWGAHTPTHTHTPEPAAASVEGPQADPASTQLARPRHHATTNVKAPWGNLGTSRRPDSLTPHATRCRCRRHHRQAFSHHWEILLLQ</sequence>
<name>A0A5B7II11_PORTR</name>
<dbReference type="Proteomes" id="UP000324222">
    <property type="component" value="Unassembled WGS sequence"/>
</dbReference>
<comment type="caution">
    <text evidence="2">The sequence shown here is derived from an EMBL/GenBank/DDBJ whole genome shotgun (WGS) entry which is preliminary data.</text>
</comment>
<feature type="region of interest" description="Disordered" evidence="1">
    <location>
        <begin position="69"/>
        <end position="125"/>
    </location>
</feature>
<organism evidence="2 3">
    <name type="scientific">Portunus trituberculatus</name>
    <name type="common">Swimming crab</name>
    <name type="synonym">Neptunus trituberculatus</name>
    <dbReference type="NCBI Taxonomy" id="210409"/>
    <lineage>
        <taxon>Eukaryota</taxon>
        <taxon>Metazoa</taxon>
        <taxon>Ecdysozoa</taxon>
        <taxon>Arthropoda</taxon>
        <taxon>Crustacea</taxon>
        <taxon>Multicrustacea</taxon>
        <taxon>Malacostraca</taxon>
        <taxon>Eumalacostraca</taxon>
        <taxon>Eucarida</taxon>
        <taxon>Decapoda</taxon>
        <taxon>Pleocyemata</taxon>
        <taxon>Brachyura</taxon>
        <taxon>Eubrachyura</taxon>
        <taxon>Portunoidea</taxon>
        <taxon>Portunidae</taxon>
        <taxon>Portuninae</taxon>
        <taxon>Portunus</taxon>
    </lineage>
</organism>
<proteinExistence type="predicted"/>
<protein>
    <submittedName>
        <fullName evidence="2">Uncharacterized protein</fullName>
    </submittedName>
</protein>
<evidence type="ECO:0000256" key="1">
    <source>
        <dbReference type="SAM" id="MobiDB-lite"/>
    </source>
</evidence>
<evidence type="ECO:0000313" key="2">
    <source>
        <dbReference type="EMBL" id="MPC81469.1"/>
    </source>
</evidence>